<organism evidence="3 4">
    <name type="scientific">Dimorphilus gyrociliatus</name>
    <dbReference type="NCBI Taxonomy" id="2664684"/>
    <lineage>
        <taxon>Eukaryota</taxon>
        <taxon>Metazoa</taxon>
        <taxon>Spiralia</taxon>
        <taxon>Lophotrochozoa</taxon>
        <taxon>Annelida</taxon>
        <taxon>Polychaeta</taxon>
        <taxon>Polychaeta incertae sedis</taxon>
        <taxon>Dinophilidae</taxon>
        <taxon>Dimorphilus</taxon>
    </lineage>
</organism>
<feature type="compositionally biased region" description="Basic and acidic residues" evidence="2">
    <location>
        <begin position="331"/>
        <end position="345"/>
    </location>
</feature>
<evidence type="ECO:0000256" key="1">
    <source>
        <dbReference type="SAM" id="Coils"/>
    </source>
</evidence>
<dbReference type="Gene3D" id="1.10.238.10">
    <property type="entry name" value="EF-hand"/>
    <property type="match status" value="1"/>
</dbReference>
<gene>
    <name evidence="3" type="ORF">DGYR_LOCUS10854</name>
</gene>
<feature type="region of interest" description="Disordered" evidence="2">
    <location>
        <begin position="18"/>
        <end position="371"/>
    </location>
</feature>
<feature type="compositionally biased region" description="Basic and acidic residues" evidence="2">
    <location>
        <begin position="102"/>
        <end position="137"/>
    </location>
</feature>
<sequence length="844" mass="97502">MKKCAIMTNFDLKLELKEKSGKKSSPIHDSVTGDITPVPSVGNEDQDIRENNISTPSSISLEIKEENDLRLPLIQKDTNLVTSGNQSTSSSDNPDSNSILNEKSESNDSNLDHKLENINDTDKTINSEKENEENQDKKSRRGSNRKFEKRVNQRPRPRPKPIFGNKLNNMESEEGDDEIVDHLPPIQTEQNVEKSIKEKQPKLSIIKRSYGQIPKDEKEKEEEPIVDHNKSEDTHNKVRPLSKKERKEGQVKRPKSKKREELPKVPQPVKAKPKTREPSPVEREPSLSPEPDAPAFERDWTLPPPIKSEPPPLPKASPIIPPALEDYEELDPPKREISKTKDDHPPPLLEPTSLRAVGDGTKKKKRRERKKLKPPAFNVAPIAKPDIKGVVDPLDYLSKYCIITPDRLPVYARVFEETIGMQLYPYSNVPPNPEHVRNYDNSVFADEQMPQAKWTRKPVLSEKEKNKIDNYILIDQPSHNTSQVKSASDQMVDKINFTNDSLLEKYEKLQGELEKLQRQKIKTILQIAKRDYQQITMKDYKPVKDKKKKKKNKNSSPIPTLPKNIFDPSPNETALEKSERLNWLNLHADDDEIYSRINQNMYSTICEDEEMKRIDLLLRRTTDKLKQVDDRIEDLEDEKKMLLLNSRDIYDINMTKETKPDEFRRRQSVLYQNVHPAVDYEMNFSELEEALQDINNHLITENELKYIYYILDVPGKRRINMQLFSVIAALSEKVAQVDSLVRNLINKFNYEALDIKMEKAKELFYLLDGENNYDVPEGKAGANNLLVELTAGGLTSEHVELVVRKFNRDQTGIIDFLDFLTYIPLFLEIHSRIVDDPLNQERDL</sequence>
<feature type="compositionally biased region" description="Pro residues" evidence="2">
    <location>
        <begin position="302"/>
        <end position="321"/>
    </location>
</feature>
<dbReference type="SUPFAM" id="SSF47473">
    <property type="entry name" value="EF-hand"/>
    <property type="match status" value="1"/>
</dbReference>
<protein>
    <submittedName>
        <fullName evidence="3">DgyrCDS11509</fullName>
    </submittedName>
</protein>
<evidence type="ECO:0000313" key="4">
    <source>
        <dbReference type="Proteomes" id="UP000549394"/>
    </source>
</evidence>
<keyword evidence="4" id="KW-1185">Reference proteome</keyword>
<dbReference type="InterPro" id="IPR011992">
    <property type="entry name" value="EF-hand-dom_pair"/>
</dbReference>
<reference evidence="3 4" key="1">
    <citation type="submission" date="2020-08" db="EMBL/GenBank/DDBJ databases">
        <authorList>
            <person name="Hejnol A."/>
        </authorList>
    </citation>
    <scope>NUCLEOTIDE SEQUENCE [LARGE SCALE GENOMIC DNA]</scope>
</reference>
<feature type="compositionally biased region" description="Low complexity" evidence="2">
    <location>
        <begin position="87"/>
        <end position="98"/>
    </location>
</feature>
<feature type="compositionally biased region" description="Basic and acidic residues" evidence="2">
    <location>
        <begin position="191"/>
        <end position="201"/>
    </location>
</feature>
<dbReference type="OrthoDB" id="2121618at2759"/>
<dbReference type="PANTHER" id="PTHR35538:SF3">
    <property type="entry name" value="C-TYPE LECTIN DOMAIN-CONTAINING PROTEIN"/>
    <property type="match status" value="1"/>
</dbReference>
<dbReference type="PANTHER" id="PTHR35538">
    <property type="entry name" value="LIG_CHAN-GLU_BD DOMAIN-CONTAINING PROTEIN"/>
    <property type="match status" value="1"/>
</dbReference>
<feature type="compositionally biased region" description="Basic and acidic residues" evidence="2">
    <location>
        <begin position="214"/>
        <end position="251"/>
    </location>
</feature>
<feature type="compositionally biased region" description="Basic residues" evidence="2">
    <location>
        <begin position="544"/>
        <end position="553"/>
    </location>
</feature>
<dbReference type="EMBL" id="CAJFCJ010000019">
    <property type="protein sequence ID" value="CAD5123139.1"/>
    <property type="molecule type" value="Genomic_DNA"/>
</dbReference>
<dbReference type="Proteomes" id="UP000549394">
    <property type="component" value="Unassembled WGS sequence"/>
</dbReference>
<evidence type="ECO:0000256" key="2">
    <source>
        <dbReference type="SAM" id="MobiDB-lite"/>
    </source>
</evidence>
<comment type="caution">
    <text evidence="3">The sequence shown here is derived from an EMBL/GenBank/DDBJ whole genome shotgun (WGS) entry which is preliminary data.</text>
</comment>
<feature type="coiled-coil region" evidence="1">
    <location>
        <begin position="499"/>
        <end position="526"/>
    </location>
</feature>
<proteinExistence type="predicted"/>
<feature type="compositionally biased region" description="Basic and acidic residues" evidence="2">
    <location>
        <begin position="274"/>
        <end position="285"/>
    </location>
</feature>
<feature type="compositionally biased region" description="Polar residues" evidence="2">
    <location>
        <begin position="76"/>
        <end position="86"/>
    </location>
</feature>
<feature type="region of interest" description="Disordered" evidence="2">
    <location>
        <begin position="538"/>
        <end position="571"/>
    </location>
</feature>
<feature type="compositionally biased region" description="Basic residues" evidence="2">
    <location>
        <begin position="362"/>
        <end position="371"/>
    </location>
</feature>
<feature type="coiled-coil region" evidence="1">
    <location>
        <begin position="618"/>
        <end position="645"/>
    </location>
</feature>
<evidence type="ECO:0000313" key="3">
    <source>
        <dbReference type="EMBL" id="CAD5123139.1"/>
    </source>
</evidence>
<dbReference type="AlphaFoldDB" id="A0A7I8W4H4"/>
<keyword evidence="1" id="KW-0175">Coiled coil</keyword>
<feature type="compositionally biased region" description="Polar residues" evidence="2">
    <location>
        <begin position="51"/>
        <end position="60"/>
    </location>
</feature>
<name>A0A7I8W4H4_9ANNE</name>
<accession>A0A7I8W4H4</accession>